<protein>
    <submittedName>
        <fullName evidence="1">Uncharacterized protein</fullName>
    </submittedName>
</protein>
<dbReference type="Proteomes" id="UP000799754">
    <property type="component" value="Unassembled WGS sequence"/>
</dbReference>
<organism evidence="1 2">
    <name type="scientific">Macroventuria anomochaeta</name>
    <dbReference type="NCBI Taxonomy" id="301207"/>
    <lineage>
        <taxon>Eukaryota</taxon>
        <taxon>Fungi</taxon>
        <taxon>Dikarya</taxon>
        <taxon>Ascomycota</taxon>
        <taxon>Pezizomycotina</taxon>
        <taxon>Dothideomycetes</taxon>
        <taxon>Pleosporomycetidae</taxon>
        <taxon>Pleosporales</taxon>
        <taxon>Pleosporineae</taxon>
        <taxon>Didymellaceae</taxon>
        <taxon>Macroventuria</taxon>
    </lineage>
</organism>
<gene>
    <name evidence="1" type="ORF">BU25DRAFT_414086</name>
</gene>
<keyword evidence="2" id="KW-1185">Reference proteome</keyword>
<proteinExistence type="predicted"/>
<evidence type="ECO:0000313" key="2">
    <source>
        <dbReference type="Proteomes" id="UP000799754"/>
    </source>
</evidence>
<name>A0ACB6RRS7_9PLEO</name>
<accession>A0ACB6RRS7</accession>
<dbReference type="EMBL" id="MU006735">
    <property type="protein sequence ID" value="KAF2623619.1"/>
    <property type="molecule type" value="Genomic_DNA"/>
</dbReference>
<comment type="caution">
    <text evidence="1">The sequence shown here is derived from an EMBL/GenBank/DDBJ whole genome shotgun (WGS) entry which is preliminary data.</text>
</comment>
<reference evidence="1" key="1">
    <citation type="journal article" date="2020" name="Stud. Mycol.">
        <title>101 Dothideomycetes genomes: a test case for predicting lifestyles and emergence of pathogens.</title>
        <authorList>
            <person name="Haridas S."/>
            <person name="Albert R."/>
            <person name="Binder M."/>
            <person name="Bloem J."/>
            <person name="Labutti K."/>
            <person name="Salamov A."/>
            <person name="Andreopoulos B."/>
            <person name="Baker S."/>
            <person name="Barry K."/>
            <person name="Bills G."/>
            <person name="Bluhm B."/>
            <person name="Cannon C."/>
            <person name="Castanera R."/>
            <person name="Culley D."/>
            <person name="Daum C."/>
            <person name="Ezra D."/>
            <person name="Gonzalez J."/>
            <person name="Henrissat B."/>
            <person name="Kuo A."/>
            <person name="Liang C."/>
            <person name="Lipzen A."/>
            <person name="Lutzoni F."/>
            <person name="Magnuson J."/>
            <person name="Mondo S."/>
            <person name="Nolan M."/>
            <person name="Ohm R."/>
            <person name="Pangilinan J."/>
            <person name="Park H.-J."/>
            <person name="Ramirez L."/>
            <person name="Alfaro M."/>
            <person name="Sun H."/>
            <person name="Tritt A."/>
            <person name="Yoshinaga Y."/>
            <person name="Zwiers L.-H."/>
            <person name="Turgeon B."/>
            <person name="Goodwin S."/>
            <person name="Spatafora J."/>
            <person name="Crous P."/>
            <person name="Grigoriev I."/>
        </authorList>
    </citation>
    <scope>NUCLEOTIDE SEQUENCE</scope>
    <source>
        <strain evidence="1">CBS 525.71</strain>
    </source>
</reference>
<evidence type="ECO:0000313" key="1">
    <source>
        <dbReference type="EMBL" id="KAF2623619.1"/>
    </source>
</evidence>
<sequence>MFFTLPSTVLLLAANILLCANALSTPTPKVLAGGPSAVPIPSNCTVTNLTLTLGQMRNESYLPTADAKNDILYSTYYPSPSTNITTMSLQCLQQCHGYGDGSQCKTAFWAEKMPVPEGYCGSSGGQLETACLFFTRVLEDQDFMLAPEGQAPEAFAWSLQC</sequence>